<protein>
    <submittedName>
        <fullName evidence="1">Uncharacterized protein</fullName>
    </submittedName>
</protein>
<dbReference type="EMBL" id="KL142382">
    <property type="protein sequence ID" value="KDR74896.1"/>
    <property type="molecule type" value="Genomic_DNA"/>
</dbReference>
<evidence type="ECO:0000313" key="2">
    <source>
        <dbReference type="Proteomes" id="UP000027222"/>
    </source>
</evidence>
<dbReference type="HOGENOM" id="CLU_1061908_0_0_1"/>
<name>A0A067SVI6_GALM3</name>
<gene>
    <name evidence="1" type="ORF">GALMADRAFT_1334411</name>
</gene>
<dbReference type="Proteomes" id="UP000027222">
    <property type="component" value="Unassembled WGS sequence"/>
</dbReference>
<dbReference type="OrthoDB" id="3251058at2759"/>
<keyword evidence="2" id="KW-1185">Reference proteome</keyword>
<sequence>MLIPLAFGSDAEAQLKPFEDPILDAFWKNIWAASDVVHNIPVERPRANADEGKFWSTWIEQAEPNEPSNLKRDATRATAPYLFHIQPANSISQVQFNFHVDKDVVGSTTGKIQTCLIEYLTKASPAQLETLLSVFSPLLSQARTIKHCLRCHQEYSDNENHKAACKIEHNEDGESERTMIGYEDMTTTLLCCGISFEDKDGHPGTSCIVAFHTTNLEDVEYYCDEDDEHEDNNGNNGNKGTNENVITCLKAECLDDEDEEGE</sequence>
<reference evidence="2" key="1">
    <citation type="journal article" date="2014" name="Proc. Natl. Acad. Sci. U.S.A.">
        <title>Extensive sampling of basidiomycete genomes demonstrates inadequacy of the white-rot/brown-rot paradigm for wood decay fungi.</title>
        <authorList>
            <person name="Riley R."/>
            <person name="Salamov A.A."/>
            <person name="Brown D.W."/>
            <person name="Nagy L.G."/>
            <person name="Floudas D."/>
            <person name="Held B.W."/>
            <person name="Levasseur A."/>
            <person name="Lombard V."/>
            <person name="Morin E."/>
            <person name="Otillar R."/>
            <person name="Lindquist E.A."/>
            <person name="Sun H."/>
            <person name="LaButti K.M."/>
            <person name="Schmutz J."/>
            <person name="Jabbour D."/>
            <person name="Luo H."/>
            <person name="Baker S.E."/>
            <person name="Pisabarro A.G."/>
            <person name="Walton J.D."/>
            <person name="Blanchette R.A."/>
            <person name="Henrissat B."/>
            <person name="Martin F."/>
            <person name="Cullen D."/>
            <person name="Hibbett D.S."/>
            <person name="Grigoriev I.V."/>
        </authorList>
    </citation>
    <scope>NUCLEOTIDE SEQUENCE [LARGE SCALE GENOMIC DNA]</scope>
    <source>
        <strain evidence="2">CBS 339.88</strain>
    </source>
</reference>
<dbReference type="AlphaFoldDB" id="A0A067SVI6"/>
<organism evidence="1 2">
    <name type="scientific">Galerina marginata (strain CBS 339.88)</name>
    <dbReference type="NCBI Taxonomy" id="685588"/>
    <lineage>
        <taxon>Eukaryota</taxon>
        <taxon>Fungi</taxon>
        <taxon>Dikarya</taxon>
        <taxon>Basidiomycota</taxon>
        <taxon>Agaricomycotina</taxon>
        <taxon>Agaricomycetes</taxon>
        <taxon>Agaricomycetidae</taxon>
        <taxon>Agaricales</taxon>
        <taxon>Agaricineae</taxon>
        <taxon>Strophariaceae</taxon>
        <taxon>Galerina</taxon>
    </lineage>
</organism>
<accession>A0A067SVI6</accession>
<proteinExistence type="predicted"/>
<evidence type="ECO:0000313" key="1">
    <source>
        <dbReference type="EMBL" id="KDR74896.1"/>
    </source>
</evidence>